<dbReference type="PANTHER" id="PTHR23402">
    <property type="entry name" value="PROTEASE FAMILY C15 PYROGLUTAMYL-PEPTIDASE I-RELATED"/>
    <property type="match status" value="1"/>
</dbReference>
<accession>A0A6A6Q5X4</accession>
<keyword evidence="4" id="KW-0788">Thiol protease</keyword>
<dbReference type="InterPro" id="IPR016125">
    <property type="entry name" value="Peptidase_C15-like"/>
</dbReference>
<evidence type="ECO:0000256" key="3">
    <source>
        <dbReference type="ARBA" id="ARBA00022801"/>
    </source>
</evidence>
<evidence type="ECO:0008006" key="7">
    <source>
        <dbReference type="Google" id="ProtNLM"/>
    </source>
</evidence>
<name>A0A6A6Q5X4_9PEZI</name>
<dbReference type="GO" id="GO:0008234">
    <property type="term" value="F:cysteine-type peptidase activity"/>
    <property type="evidence" value="ECO:0007669"/>
    <property type="project" value="UniProtKB-KW"/>
</dbReference>
<evidence type="ECO:0000313" key="6">
    <source>
        <dbReference type="Proteomes" id="UP000799767"/>
    </source>
</evidence>
<reference evidence="5" key="1">
    <citation type="journal article" date="2020" name="Stud. Mycol.">
        <title>101 Dothideomycetes genomes: a test case for predicting lifestyles and emergence of pathogens.</title>
        <authorList>
            <person name="Haridas S."/>
            <person name="Albert R."/>
            <person name="Binder M."/>
            <person name="Bloem J."/>
            <person name="Labutti K."/>
            <person name="Salamov A."/>
            <person name="Andreopoulos B."/>
            <person name="Baker S."/>
            <person name="Barry K."/>
            <person name="Bills G."/>
            <person name="Bluhm B."/>
            <person name="Cannon C."/>
            <person name="Castanera R."/>
            <person name="Culley D."/>
            <person name="Daum C."/>
            <person name="Ezra D."/>
            <person name="Gonzalez J."/>
            <person name="Henrissat B."/>
            <person name="Kuo A."/>
            <person name="Liang C."/>
            <person name="Lipzen A."/>
            <person name="Lutzoni F."/>
            <person name="Magnuson J."/>
            <person name="Mondo S."/>
            <person name="Nolan M."/>
            <person name="Ohm R."/>
            <person name="Pangilinan J."/>
            <person name="Park H.-J."/>
            <person name="Ramirez L."/>
            <person name="Alfaro M."/>
            <person name="Sun H."/>
            <person name="Tritt A."/>
            <person name="Yoshinaga Y."/>
            <person name="Zwiers L.-H."/>
            <person name="Turgeon B."/>
            <person name="Goodwin S."/>
            <person name="Spatafora J."/>
            <person name="Crous P."/>
            <person name="Grigoriev I."/>
        </authorList>
    </citation>
    <scope>NUCLEOTIDE SEQUENCE</scope>
    <source>
        <strain evidence="5">CBS 113389</strain>
    </source>
</reference>
<keyword evidence="3" id="KW-0378">Hydrolase</keyword>
<evidence type="ECO:0000256" key="4">
    <source>
        <dbReference type="ARBA" id="ARBA00022807"/>
    </source>
</evidence>
<dbReference type="InterPro" id="IPR036440">
    <property type="entry name" value="Peptidase_C15-like_sf"/>
</dbReference>
<dbReference type="Proteomes" id="UP000799767">
    <property type="component" value="Unassembled WGS sequence"/>
</dbReference>
<keyword evidence="6" id="KW-1185">Reference proteome</keyword>
<organism evidence="5 6">
    <name type="scientific">Neohortaea acidophila</name>
    <dbReference type="NCBI Taxonomy" id="245834"/>
    <lineage>
        <taxon>Eukaryota</taxon>
        <taxon>Fungi</taxon>
        <taxon>Dikarya</taxon>
        <taxon>Ascomycota</taxon>
        <taxon>Pezizomycotina</taxon>
        <taxon>Dothideomycetes</taxon>
        <taxon>Dothideomycetidae</taxon>
        <taxon>Mycosphaerellales</taxon>
        <taxon>Teratosphaeriaceae</taxon>
        <taxon>Neohortaea</taxon>
    </lineage>
</organism>
<dbReference type="SUPFAM" id="SSF53182">
    <property type="entry name" value="Pyrrolidone carboxyl peptidase (pyroglutamate aminopeptidase)"/>
    <property type="match status" value="1"/>
</dbReference>
<sequence>MGSLEPIRPEPASDVITVLVTGFGAFQDRYPINPSYEITRALPSLLPRAAASGQRIRIIAYAAPIRVSYAEVRSLVPILHNTLRGVVDLVLHIGMASGRKHYTAEVFAHRDGYGKNRDVDGEVLRAEDGAVRFADCPEVMTSGLDCEDVLRRWRGNVGLLPAEALAAKADCQLSEDAGHYLCDFTYFNSLAWYGRRSGKVDGGKASDRPVMFLHVPAESDAETLETGHHVAVALIEAMVDSWCLSEKRGSATSRVVA</sequence>
<evidence type="ECO:0000313" key="5">
    <source>
        <dbReference type="EMBL" id="KAF2487439.1"/>
    </source>
</evidence>
<dbReference type="GeneID" id="54473283"/>
<dbReference type="OrthoDB" id="407146at2759"/>
<dbReference type="Pfam" id="PF01470">
    <property type="entry name" value="Peptidase_C15"/>
    <property type="match status" value="1"/>
</dbReference>
<comment type="similarity">
    <text evidence="1">Belongs to the peptidase C15 family.</text>
</comment>
<protein>
    <recommendedName>
        <fullName evidence="7">Peptidase C15, pyroglutamyl peptidase I-like protein</fullName>
    </recommendedName>
</protein>
<dbReference type="RefSeq" id="XP_033594008.1">
    <property type="nucleotide sequence ID" value="XM_033732281.1"/>
</dbReference>
<proteinExistence type="inferred from homology"/>
<gene>
    <name evidence="5" type="ORF">BDY17DRAFT_288970</name>
</gene>
<keyword evidence="2" id="KW-0645">Protease</keyword>
<dbReference type="AlphaFoldDB" id="A0A6A6Q5X4"/>
<dbReference type="EMBL" id="MU001631">
    <property type="protein sequence ID" value="KAF2487439.1"/>
    <property type="molecule type" value="Genomic_DNA"/>
</dbReference>
<dbReference type="Gene3D" id="3.40.630.20">
    <property type="entry name" value="Peptidase C15, pyroglutamyl peptidase I-like"/>
    <property type="match status" value="1"/>
</dbReference>
<dbReference type="GO" id="GO:0006508">
    <property type="term" value="P:proteolysis"/>
    <property type="evidence" value="ECO:0007669"/>
    <property type="project" value="UniProtKB-KW"/>
</dbReference>
<evidence type="ECO:0000256" key="2">
    <source>
        <dbReference type="ARBA" id="ARBA00022670"/>
    </source>
</evidence>
<evidence type="ECO:0000256" key="1">
    <source>
        <dbReference type="ARBA" id="ARBA00006641"/>
    </source>
</evidence>
<dbReference type="PANTHER" id="PTHR23402:SF1">
    <property type="entry name" value="PYROGLUTAMYL-PEPTIDASE I"/>
    <property type="match status" value="1"/>
</dbReference>